<accession>A0A0B2AK28</accession>
<evidence type="ECO:0000313" key="2">
    <source>
        <dbReference type="EMBL" id="KHL02145.1"/>
    </source>
</evidence>
<dbReference type="RefSeq" id="WP_043124697.1">
    <property type="nucleotide sequence ID" value="NZ_JTDL01000132.1"/>
</dbReference>
<comment type="caution">
    <text evidence="2">The sequence shown here is derived from an EMBL/GenBank/DDBJ whole genome shotgun (WGS) entry which is preliminary data.</text>
</comment>
<dbReference type="SUPFAM" id="SSF51735">
    <property type="entry name" value="NAD(P)-binding Rossmann-fold domains"/>
    <property type="match status" value="1"/>
</dbReference>
<dbReference type="PANTHER" id="PTHR43245">
    <property type="entry name" value="BIFUNCTIONAL POLYMYXIN RESISTANCE PROTEIN ARNA"/>
    <property type="match status" value="1"/>
</dbReference>
<gene>
    <name evidence="2" type="ORF">LK10_13710</name>
</gene>
<keyword evidence="3" id="KW-1185">Reference proteome</keyword>
<dbReference type="EMBL" id="JTDL01000132">
    <property type="protein sequence ID" value="KHL02145.1"/>
    <property type="molecule type" value="Genomic_DNA"/>
</dbReference>
<sequence>MRIAVTGGAGRLGVSVVNHLASRGHEVHSLDRAPSSLVAASVRQHEADLADPAAAKAALAAIRPHAVVHLAAIAVPFSAPEDVILRTNVQLCFSVLSAAVDAGADRVLVASSPTVLGYGTPQGWSPQYLPIDEEHPIAPWNAYALSKATLEATVRMFVAQQGDAVRFGAFRPCFVISPEEWRGAPTQQGHTVSERLARPELAAVSLFNYVDARDAAGFVERWLEAAREVPNGEVFFVGADDAMARQPLAELIPAYFPGTEQMAAPLDGTQAAFTSAKALRLLGWRPQRSWRTELEGEPLAATSVHLS</sequence>
<feature type="domain" description="NAD-dependent epimerase/dehydratase" evidence="1">
    <location>
        <begin position="3"/>
        <end position="238"/>
    </location>
</feature>
<protein>
    <submittedName>
        <fullName evidence="2">Oxidoreductase</fullName>
    </submittedName>
</protein>
<reference evidence="2 3" key="1">
    <citation type="submission" date="2014-09" db="EMBL/GenBank/DDBJ databases">
        <title>Genome sequence of Sinomonas sp. MUSC 117.</title>
        <authorList>
            <person name="Lee L.-H."/>
        </authorList>
    </citation>
    <scope>NUCLEOTIDE SEQUENCE [LARGE SCALE GENOMIC DNA]</scope>
    <source>
        <strain evidence="2 3">MUSC 117</strain>
    </source>
</reference>
<dbReference type="Pfam" id="PF01370">
    <property type="entry name" value="Epimerase"/>
    <property type="match status" value="1"/>
</dbReference>
<dbReference type="InterPro" id="IPR036291">
    <property type="entry name" value="NAD(P)-bd_dom_sf"/>
</dbReference>
<name>A0A0B2AK28_9MICC</name>
<dbReference type="Proteomes" id="UP000030982">
    <property type="component" value="Unassembled WGS sequence"/>
</dbReference>
<dbReference type="InterPro" id="IPR001509">
    <property type="entry name" value="Epimerase_deHydtase"/>
</dbReference>
<evidence type="ECO:0000259" key="1">
    <source>
        <dbReference type="Pfam" id="PF01370"/>
    </source>
</evidence>
<dbReference type="AlphaFoldDB" id="A0A0B2AK28"/>
<proteinExistence type="predicted"/>
<organism evidence="2 3">
    <name type="scientific">Sinomonas humi</name>
    <dbReference type="NCBI Taxonomy" id="1338436"/>
    <lineage>
        <taxon>Bacteria</taxon>
        <taxon>Bacillati</taxon>
        <taxon>Actinomycetota</taxon>
        <taxon>Actinomycetes</taxon>
        <taxon>Micrococcales</taxon>
        <taxon>Micrococcaceae</taxon>
        <taxon>Sinomonas</taxon>
    </lineage>
</organism>
<dbReference type="Gene3D" id="3.40.50.720">
    <property type="entry name" value="NAD(P)-binding Rossmann-like Domain"/>
    <property type="match status" value="1"/>
</dbReference>
<dbReference type="InterPro" id="IPR050177">
    <property type="entry name" value="Lipid_A_modif_metabolic_enz"/>
</dbReference>
<dbReference type="PANTHER" id="PTHR43245:SF55">
    <property type="entry name" value="NAD(P)-BINDING DOMAIN-CONTAINING PROTEIN"/>
    <property type="match status" value="1"/>
</dbReference>
<evidence type="ECO:0000313" key="3">
    <source>
        <dbReference type="Proteomes" id="UP000030982"/>
    </source>
</evidence>
<dbReference type="OrthoDB" id="9795501at2"/>
<dbReference type="STRING" id="1338436.LK10_13710"/>